<proteinExistence type="inferred from homology"/>
<keyword evidence="3" id="KW-0808">Transferase</keyword>
<dbReference type="Pfam" id="PF00069">
    <property type="entry name" value="Pkinase"/>
    <property type="match status" value="1"/>
</dbReference>
<dbReference type="PROSITE" id="PS00108">
    <property type="entry name" value="PROTEIN_KINASE_ST"/>
    <property type="match status" value="1"/>
</dbReference>
<dbReference type="SMART" id="SM00220">
    <property type="entry name" value="S_TKc"/>
    <property type="match status" value="1"/>
</dbReference>
<dbReference type="PANTHER" id="PTHR43671">
    <property type="entry name" value="SERINE/THREONINE-PROTEIN KINASE NEK"/>
    <property type="match status" value="1"/>
</dbReference>
<dbReference type="CDD" id="cd14014">
    <property type="entry name" value="STKc_PknB_like"/>
    <property type="match status" value="1"/>
</dbReference>
<dbReference type="InterPro" id="IPR017441">
    <property type="entry name" value="Protein_kinase_ATP_BS"/>
</dbReference>
<feature type="binding site" evidence="7">
    <location>
        <position position="76"/>
    </location>
    <ligand>
        <name>ATP</name>
        <dbReference type="ChEBI" id="CHEBI:30616"/>
    </ligand>
</feature>
<dbReference type="InterPro" id="IPR008271">
    <property type="entry name" value="Ser/Thr_kinase_AS"/>
</dbReference>
<evidence type="ECO:0000256" key="6">
    <source>
        <dbReference type="ARBA" id="ARBA00022840"/>
    </source>
</evidence>
<evidence type="ECO:0000259" key="9">
    <source>
        <dbReference type="PROSITE" id="PS50011"/>
    </source>
</evidence>
<keyword evidence="11" id="KW-1185">Reference proteome</keyword>
<reference evidence="10 11" key="1">
    <citation type="submission" date="2015-03" db="EMBL/GenBank/DDBJ databases">
        <title>Genome assembly of Sandaracinus amylolyticus DSM 53668.</title>
        <authorList>
            <person name="Sharma G."/>
            <person name="Subramanian S."/>
        </authorList>
    </citation>
    <scope>NUCLEOTIDE SEQUENCE [LARGE SCALE GENOMIC DNA]</scope>
    <source>
        <strain evidence="10 11">DSM 53668</strain>
    </source>
</reference>
<dbReference type="Gene3D" id="1.10.510.10">
    <property type="entry name" value="Transferase(Phosphotransferase) domain 1"/>
    <property type="match status" value="1"/>
</dbReference>
<gene>
    <name evidence="10" type="ORF">DB32_000624</name>
</gene>
<dbReference type="EMBL" id="CP011125">
    <property type="protein sequence ID" value="AKF03475.1"/>
    <property type="molecule type" value="Genomic_DNA"/>
</dbReference>
<dbReference type="KEGG" id="samy:DB32_000624"/>
<comment type="similarity">
    <text evidence="1">Belongs to the protein kinase superfamily. NEK Ser/Thr protein kinase family. NIMA subfamily.</text>
</comment>
<name>A0A0F6VZB6_9BACT</name>
<evidence type="ECO:0000256" key="2">
    <source>
        <dbReference type="ARBA" id="ARBA00012513"/>
    </source>
</evidence>
<organism evidence="10 11">
    <name type="scientific">Sandaracinus amylolyticus</name>
    <dbReference type="NCBI Taxonomy" id="927083"/>
    <lineage>
        <taxon>Bacteria</taxon>
        <taxon>Pseudomonadati</taxon>
        <taxon>Myxococcota</taxon>
        <taxon>Polyangia</taxon>
        <taxon>Polyangiales</taxon>
        <taxon>Sandaracinaceae</taxon>
        <taxon>Sandaracinus</taxon>
    </lineage>
</organism>
<evidence type="ECO:0000256" key="5">
    <source>
        <dbReference type="ARBA" id="ARBA00022777"/>
    </source>
</evidence>
<evidence type="ECO:0000313" key="11">
    <source>
        <dbReference type="Proteomes" id="UP000034883"/>
    </source>
</evidence>
<evidence type="ECO:0000313" key="10">
    <source>
        <dbReference type="EMBL" id="AKF03475.1"/>
    </source>
</evidence>
<keyword evidence="4 7" id="KW-0547">Nucleotide-binding</keyword>
<feature type="region of interest" description="Disordered" evidence="8">
    <location>
        <begin position="1"/>
        <end position="21"/>
    </location>
</feature>
<evidence type="ECO:0000256" key="3">
    <source>
        <dbReference type="ARBA" id="ARBA00022679"/>
    </source>
</evidence>
<dbReference type="Proteomes" id="UP000034883">
    <property type="component" value="Chromosome"/>
</dbReference>
<dbReference type="InterPro" id="IPR000719">
    <property type="entry name" value="Prot_kinase_dom"/>
</dbReference>
<evidence type="ECO:0000256" key="8">
    <source>
        <dbReference type="SAM" id="MobiDB-lite"/>
    </source>
</evidence>
<feature type="domain" description="Protein kinase" evidence="9">
    <location>
        <begin position="47"/>
        <end position="316"/>
    </location>
</feature>
<dbReference type="RefSeq" id="WP_053230932.1">
    <property type="nucleotide sequence ID" value="NZ_CP011125.1"/>
</dbReference>
<dbReference type="GO" id="GO:0004674">
    <property type="term" value="F:protein serine/threonine kinase activity"/>
    <property type="evidence" value="ECO:0007669"/>
    <property type="project" value="UniProtKB-KW"/>
</dbReference>
<dbReference type="STRING" id="927083.DB32_000624"/>
<dbReference type="PROSITE" id="PS50011">
    <property type="entry name" value="PROTEIN_KINASE_DOM"/>
    <property type="match status" value="1"/>
</dbReference>
<dbReference type="InterPro" id="IPR050660">
    <property type="entry name" value="NEK_Ser/Thr_kinase"/>
</dbReference>
<dbReference type="OrthoDB" id="9779541at2"/>
<evidence type="ECO:0000256" key="1">
    <source>
        <dbReference type="ARBA" id="ARBA00010886"/>
    </source>
</evidence>
<dbReference type="EC" id="2.7.11.1" evidence="2"/>
<dbReference type="AlphaFoldDB" id="A0A0F6VZB6"/>
<keyword evidence="10" id="KW-0723">Serine/threonine-protein kinase</keyword>
<dbReference type="Gene3D" id="3.30.200.20">
    <property type="entry name" value="Phosphorylase Kinase, domain 1"/>
    <property type="match status" value="1"/>
</dbReference>
<dbReference type="GO" id="GO:0005524">
    <property type="term" value="F:ATP binding"/>
    <property type="evidence" value="ECO:0007669"/>
    <property type="project" value="UniProtKB-UniRule"/>
</dbReference>
<keyword evidence="5 10" id="KW-0418">Kinase</keyword>
<sequence>MAASGKRDDEWMGQAPSRDTMVDAVPTGALEAPPSGERIGAIVAGRYRVERLLGSGAHAAVFGGVDQHTGDAVAVKVLHDRLAHDRDHVARLLHEAEIMREIAHPGVVRVMGAGQDEGGRWYIAIELLEGEDLATAIERGPLDAALVVEIGHQLLATLAAAHARGIIHRDVKPENVFLARDELGSLRVKLLDFGVAKSIEARASSPVHRTHDGVKIGTPHYMSPEQWAGMPLDARSDVWAAAAVLFTATVGVPPFDAEDLGTLMTRVTETDAPSLAALRPEIGPAFVDTIDRALATDPADRWVDARAMAAALHVGGARVDALDWDE</sequence>
<evidence type="ECO:0000256" key="4">
    <source>
        <dbReference type="ARBA" id="ARBA00022741"/>
    </source>
</evidence>
<evidence type="ECO:0000256" key="7">
    <source>
        <dbReference type="PROSITE-ProRule" id="PRU10141"/>
    </source>
</evidence>
<dbReference type="SUPFAM" id="SSF56112">
    <property type="entry name" value="Protein kinase-like (PK-like)"/>
    <property type="match status" value="1"/>
</dbReference>
<dbReference type="PROSITE" id="PS00107">
    <property type="entry name" value="PROTEIN_KINASE_ATP"/>
    <property type="match status" value="1"/>
</dbReference>
<dbReference type="InterPro" id="IPR011009">
    <property type="entry name" value="Kinase-like_dom_sf"/>
</dbReference>
<keyword evidence="6 7" id="KW-0067">ATP-binding</keyword>
<dbReference type="PANTHER" id="PTHR43671:SF13">
    <property type="entry name" value="SERINE_THREONINE-PROTEIN KINASE NEK2"/>
    <property type="match status" value="1"/>
</dbReference>
<accession>A0A0F6VZB6</accession>
<protein>
    <recommendedName>
        <fullName evidence="2">non-specific serine/threonine protein kinase</fullName>
        <ecNumber evidence="2">2.7.11.1</ecNumber>
    </recommendedName>
</protein>
<feature type="compositionally biased region" description="Basic and acidic residues" evidence="8">
    <location>
        <begin position="1"/>
        <end position="10"/>
    </location>
</feature>